<proteinExistence type="predicted"/>
<feature type="transmembrane region" description="Helical" evidence="1">
    <location>
        <begin position="165"/>
        <end position="185"/>
    </location>
</feature>
<evidence type="ECO:0000256" key="1">
    <source>
        <dbReference type="SAM" id="Phobius"/>
    </source>
</evidence>
<feature type="transmembrane region" description="Helical" evidence="1">
    <location>
        <begin position="20"/>
        <end position="43"/>
    </location>
</feature>
<sequence length="367" mass="39913">MLKRPPRDTRLDLLRGWLQLQIFASHAHGSLIGAWGISAAWGLSDSSEQFLFLSGFALGSVFVLKEHRSGWRAALLDLLGRVGRLYRTHLIVVCGFAALVMATEMACRWPGEAAALGWSWLLQEPWFALPGAATLLYQPAFMGILPIFILSMLTLPVLVHLMERIGPFALLPSLALYAAVQLWGWRLPGLGGTEVEFNPLAWQVLFALGAWFGREALLRGRAIGPHPALLAAAALVLLAGLWVRLVEHGLIAGPPLDLQALMGKQDLALPRVLHALALAYAVVALVPPREMMLQGWLAQALAAAGRNSLNVFCLGLFFSYAVASLFRAFPHAAHWLDLPLVGGGALLLMGIAWMSERRRRQAGAAAR</sequence>
<gene>
    <name evidence="2" type="ORF">AVDCRST_MAG27-2134</name>
</gene>
<organism evidence="2">
    <name type="scientific">uncultured Craurococcus sp</name>
    <dbReference type="NCBI Taxonomy" id="1135998"/>
    <lineage>
        <taxon>Bacteria</taxon>
        <taxon>Pseudomonadati</taxon>
        <taxon>Pseudomonadota</taxon>
        <taxon>Alphaproteobacteria</taxon>
        <taxon>Acetobacterales</taxon>
        <taxon>Acetobacteraceae</taxon>
        <taxon>Craurococcus</taxon>
        <taxon>environmental samples</taxon>
    </lineage>
</organism>
<feature type="transmembrane region" description="Helical" evidence="1">
    <location>
        <begin position="85"/>
        <end position="106"/>
    </location>
</feature>
<dbReference type="Pfam" id="PF10129">
    <property type="entry name" value="OpgC_C"/>
    <property type="match status" value="1"/>
</dbReference>
<dbReference type="InterPro" id="IPR014550">
    <property type="entry name" value="UCP028704_OpgC"/>
</dbReference>
<dbReference type="AlphaFoldDB" id="A0A6J4HUW2"/>
<keyword evidence="1" id="KW-1133">Transmembrane helix</keyword>
<feature type="transmembrane region" description="Helical" evidence="1">
    <location>
        <begin position="229"/>
        <end position="251"/>
    </location>
</feature>
<feature type="transmembrane region" description="Helical" evidence="1">
    <location>
        <begin position="335"/>
        <end position="354"/>
    </location>
</feature>
<keyword evidence="1" id="KW-0812">Transmembrane</keyword>
<name>A0A6J4HUW2_9PROT</name>
<protein>
    <submittedName>
        <fullName evidence="2">OpgC protein</fullName>
    </submittedName>
</protein>
<dbReference type="PANTHER" id="PTHR38592:SF3">
    <property type="entry name" value="BLL4819 PROTEIN"/>
    <property type="match status" value="1"/>
</dbReference>
<evidence type="ECO:0000313" key="2">
    <source>
        <dbReference type="EMBL" id="CAA9233536.1"/>
    </source>
</evidence>
<dbReference type="PIRSF" id="PIRSF028704">
    <property type="entry name" value="UPC028704"/>
    <property type="match status" value="1"/>
</dbReference>
<feature type="transmembrane region" description="Helical" evidence="1">
    <location>
        <begin position="126"/>
        <end position="153"/>
    </location>
</feature>
<feature type="transmembrane region" description="Helical" evidence="1">
    <location>
        <begin position="309"/>
        <end position="329"/>
    </location>
</feature>
<dbReference type="PANTHER" id="PTHR38592">
    <property type="entry name" value="BLL4819 PROTEIN"/>
    <property type="match status" value="1"/>
</dbReference>
<reference evidence="2" key="1">
    <citation type="submission" date="2020-02" db="EMBL/GenBank/DDBJ databases">
        <authorList>
            <person name="Meier V. D."/>
        </authorList>
    </citation>
    <scope>NUCLEOTIDE SEQUENCE</scope>
    <source>
        <strain evidence="2">AVDCRST_MAG27</strain>
    </source>
</reference>
<keyword evidence="1" id="KW-0472">Membrane</keyword>
<feature type="transmembrane region" description="Helical" evidence="1">
    <location>
        <begin position="271"/>
        <end position="288"/>
    </location>
</feature>
<feature type="transmembrane region" description="Helical" evidence="1">
    <location>
        <begin position="200"/>
        <end position="217"/>
    </location>
</feature>
<feature type="transmembrane region" description="Helical" evidence="1">
    <location>
        <begin position="49"/>
        <end position="64"/>
    </location>
</feature>
<accession>A0A6J4HUW2</accession>
<dbReference type="EMBL" id="CADCTD010000049">
    <property type="protein sequence ID" value="CAA9233536.1"/>
    <property type="molecule type" value="Genomic_DNA"/>
</dbReference>